<protein>
    <recommendedName>
        <fullName evidence="9">TF-B3 domain-containing protein</fullName>
    </recommendedName>
</protein>
<dbReference type="Proteomes" id="UP000652761">
    <property type="component" value="Unassembled WGS sequence"/>
</dbReference>
<gene>
    <name evidence="7" type="ORF">Taro_008972</name>
</gene>
<dbReference type="OrthoDB" id="757982at2759"/>
<sequence length="140" mass="16382">MYLLERTDQGLRYVLHKELKNSDVTSLGRIVLPKRESEIYLPFLAVKEGIQLTVKDMFSPDAWRMRYRFWPNNKSRMYVLENTGTLWGRRRDGRTSIGGKDYTLLFFLFSCNTIYIFLFFACNKSATSSSTYVVIIHGLS</sequence>
<keyword evidence="4" id="KW-0804">Transcription</keyword>
<keyword evidence="6" id="KW-0472">Membrane</keyword>
<dbReference type="Gene3D" id="2.40.330.10">
    <property type="entry name" value="DNA-binding pseudobarrel domain"/>
    <property type="match status" value="1"/>
</dbReference>
<dbReference type="GO" id="GO:0003700">
    <property type="term" value="F:DNA-binding transcription factor activity"/>
    <property type="evidence" value="ECO:0007669"/>
    <property type="project" value="InterPro"/>
</dbReference>
<comment type="subcellular location">
    <subcellularLocation>
        <location evidence="1">Nucleus</location>
    </subcellularLocation>
</comment>
<evidence type="ECO:0000313" key="7">
    <source>
        <dbReference type="EMBL" id="MQL76577.1"/>
    </source>
</evidence>
<organism evidence="7 8">
    <name type="scientific">Colocasia esculenta</name>
    <name type="common">Wild taro</name>
    <name type="synonym">Arum esculentum</name>
    <dbReference type="NCBI Taxonomy" id="4460"/>
    <lineage>
        <taxon>Eukaryota</taxon>
        <taxon>Viridiplantae</taxon>
        <taxon>Streptophyta</taxon>
        <taxon>Embryophyta</taxon>
        <taxon>Tracheophyta</taxon>
        <taxon>Spermatophyta</taxon>
        <taxon>Magnoliopsida</taxon>
        <taxon>Liliopsida</taxon>
        <taxon>Araceae</taxon>
        <taxon>Aroideae</taxon>
        <taxon>Colocasieae</taxon>
        <taxon>Colocasia</taxon>
    </lineage>
</organism>
<dbReference type="GO" id="GO:0005634">
    <property type="term" value="C:nucleus"/>
    <property type="evidence" value="ECO:0007669"/>
    <property type="project" value="UniProtKB-SubCell"/>
</dbReference>
<dbReference type="AlphaFoldDB" id="A0A843U3H1"/>
<dbReference type="InterPro" id="IPR044800">
    <property type="entry name" value="LEC2-like"/>
</dbReference>
<dbReference type="PANTHER" id="PTHR31140">
    <property type="entry name" value="B3 DOMAIN-CONTAINING TRANSCRIPTION FACTOR ABI3"/>
    <property type="match status" value="1"/>
</dbReference>
<evidence type="ECO:0000256" key="5">
    <source>
        <dbReference type="ARBA" id="ARBA00023242"/>
    </source>
</evidence>
<dbReference type="GO" id="GO:0003677">
    <property type="term" value="F:DNA binding"/>
    <property type="evidence" value="ECO:0007669"/>
    <property type="project" value="UniProtKB-KW"/>
</dbReference>
<evidence type="ECO:0008006" key="9">
    <source>
        <dbReference type="Google" id="ProtNLM"/>
    </source>
</evidence>
<reference evidence="7" key="1">
    <citation type="submission" date="2017-07" db="EMBL/GenBank/DDBJ databases">
        <title>Taro Niue Genome Assembly and Annotation.</title>
        <authorList>
            <person name="Atibalentja N."/>
            <person name="Keating K."/>
            <person name="Fields C.J."/>
        </authorList>
    </citation>
    <scope>NUCLEOTIDE SEQUENCE</scope>
    <source>
        <strain evidence="7">Niue_2</strain>
        <tissue evidence="7">Leaf</tissue>
    </source>
</reference>
<evidence type="ECO:0000256" key="1">
    <source>
        <dbReference type="ARBA" id="ARBA00004123"/>
    </source>
</evidence>
<comment type="caution">
    <text evidence="7">The sequence shown here is derived from an EMBL/GenBank/DDBJ whole genome shotgun (WGS) entry which is preliminary data.</text>
</comment>
<keyword evidence="6" id="KW-1133">Transmembrane helix</keyword>
<dbReference type="InterPro" id="IPR015300">
    <property type="entry name" value="DNA-bd_pseudobarrel_sf"/>
</dbReference>
<feature type="transmembrane region" description="Helical" evidence="6">
    <location>
        <begin position="102"/>
        <end position="121"/>
    </location>
</feature>
<keyword evidence="3" id="KW-0238">DNA-binding</keyword>
<keyword evidence="8" id="KW-1185">Reference proteome</keyword>
<name>A0A843U3H1_COLES</name>
<evidence type="ECO:0000313" key="8">
    <source>
        <dbReference type="Proteomes" id="UP000652761"/>
    </source>
</evidence>
<dbReference type="PANTHER" id="PTHR31140:SF74">
    <property type="entry name" value="B3 DOMAIN-CONTAINING TRANSCRIPTION FACTOR LEC2"/>
    <property type="match status" value="1"/>
</dbReference>
<dbReference type="EMBL" id="NMUH01000306">
    <property type="protein sequence ID" value="MQL76577.1"/>
    <property type="molecule type" value="Genomic_DNA"/>
</dbReference>
<evidence type="ECO:0000256" key="4">
    <source>
        <dbReference type="ARBA" id="ARBA00023163"/>
    </source>
</evidence>
<keyword evidence="2" id="KW-0805">Transcription regulation</keyword>
<proteinExistence type="predicted"/>
<keyword evidence="6" id="KW-0812">Transmembrane</keyword>
<keyword evidence="5" id="KW-0539">Nucleus</keyword>
<evidence type="ECO:0000256" key="2">
    <source>
        <dbReference type="ARBA" id="ARBA00023015"/>
    </source>
</evidence>
<dbReference type="SUPFAM" id="SSF101936">
    <property type="entry name" value="DNA-binding pseudobarrel domain"/>
    <property type="match status" value="1"/>
</dbReference>
<evidence type="ECO:0000256" key="6">
    <source>
        <dbReference type="SAM" id="Phobius"/>
    </source>
</evidence>
<accession>A0A843U3H1</accession>
<evidence type="ECO:0000256" key="3">
    <source>
        <dbReference type="ARBA" id="ARBA00023125"/>
    </source>
</evidence>